<dbReference type="SUPFAM" id="SSF143800">
    <property type="entry name" value="L28p-like"/>
    <property type="match status" value="1"/>
</dbReference>
<evidence type="ECO:0000256" key="5">
    <source>
        <dbReference type="HAMAP-Rule" id="MF_00373"/>
    </source>
</evidence>
<dbReference type="GO" id="GO:0006412">
    <property type="term" value="P:translation"/>
    <property type="evidence" value="ECO:0007669"/>
    <property type="project" value="UniProtKB-UniRule"/>
</dbReference>
<dbReference type="AlphaFoldDB" id="A0A0G1CEC4"/>
<comment type="caution">
    <text evidence="6">The sequence shown here is derived from an EMBL/GenBank/DDBJ whole genome shotgun (WGS) entry which is preliminary data.</text>
</comment>
<evidence type="ECO:0000256" key="4">
    <source>
        <dbReference type="ARBA" id="ARBA00035174"/>
    </source>
</evidence>
<dbReference type="InterPro" id="IPR001383">
    <property type="entry name" value="Ribosomal_bL28_bact-type"/>
</dbReference>
<dbReference type="InterPro" id="IPR026569">
    <property type="entry name" value="Ribosomal_bL28"/>
</dbReference>
<dbReference type="Proteomes" id="UP000034320">
    <property type="component" value="Unassembled WGS sequence"/>
</dbReference>
<dbReference type="NCBIfam" id="TIGR00009">
    <property type="entry name" value="L28"/>
    <property type="match status" value="1"/>
</dbReference>
<dbReference type="InterPro" id="IPR034704">
    <property type="entry name" value="Ribosomal_bL28/bL31-like_sf"/>
</dbReference>
<keyword evidence="2 5" id="KW-0689">Ribosomal protein</keyword>
<dbReference type="PANTHER" id="PTHR39080">
    <property type="entry name" value="50S RIBOSOMAL PROTEIN L28"/>
    <property type="match status" value="1"/>
</dbReference>
<evidence type="ECO:0000256" key="1">
    <source>
        <dbReference type="ARBA" id="ARBA00008760"/>
    </source>
</evidence>
<evidence type="ECO:0000313" key="6">
    <source>
        <dbReference type="EMBL" id="KKS47998.1"/>
    </source>
</evidence>
<dbReference type="InterPro" id="IPR037147">
    <property type="entry name" value="Ribosomal_bL28_sf"/>
</dbReference>
<name>A0A0G1CEC4_9BACT</name>
<dbReference type="HAMAP" id="MF_00373">
    <property type="entry name" value="Ribosomal_bL28"/>
    <property type="match status" value="1"/>
</dbReference>
<evidence type="ECO:0000256" key="2">
    <source>
        <dbReference type="ARBA" id="ARBA00022980"/>
    </source>
</evidence>
<organism evidence="6 7">
    <name type="scientific">Candidatus Gottesmanbacteria bacterium GW2011_GWA2_42_18</name>
    <dbReference type="NCBI Taxonomy" id="1618442"/>
    <lineage>
        <taxon>Bacteria</taxon>
        <taxon>Candidatus Gottesmaniibacteriota</taxon>
    </lineage>
</organism>
<reference evidence="6 7" key="1">
    <citation type="journal article" date="2015" name="Nature">
        <title>rRNA introns, odd ribosomes, and small enigmatic genomes across a large radiation of phyla.</title>
        <authorList>
            <person name="Brown C.T."/>
            <person name="Hug L.A."/>
            <person name="Thomas B.C."/>
            <person name="Sharon I."/>
            <person name="Castelle C.J."/>
            <person name="Singh A."/>
            <person name="Wilkins M.J."/>
            <person name="Williams K.H."/>
            <person name="Banfield J.F."/>
        </authorList>
    </citation>
    <scope>NUCLEOTIDE SEQUENCE [LARGE SCALE GENOMIC DNA]</scope>
</reference>
<dbReference type="Pfam" id="PF00830">
    <property type="entry name" value="Ribosomal_L28"/>
    <property type="match status" value="1"/>
</dbReference>
<dbReference type="GO" id="GO:0003735">
    <property type="term" value="F:structural constituent of ribosome"/>
    <property type="evidence" value="ECO:0007669"/>
    <property type="project" value="InterPro"/>
</dbReference>
<dbReference type="InterPro" id="IPR050096">
    <property type="entry name" value="Bacterial_rp_bL28"/>
</dbReference>
<comment type="similarity">
    <text evidence="1 5">Belongs to the bacterial ribosomal protein bL28 family.</text>
</comment>
<accession>A0A0G1CEC4</accession>
<keyword evidence="3 5" id="KW-0687">Ribonucleoprotein</keyword>
<dbReference type="Gene3D" id="2.30.170.40">
    <property type="entry name" value="Ribosomal protein L28/L24"/>
    <property type="match status" value="1"/>
</dbReference>
<dbReference type="PANTHER" id="PTHR39080:SF1">
    <property type="entry name" value="LARGE RIBOSOMAL SUBUNIT PROTEIN BL28A"/>
    <property type="match status" value="1"/>
</dbReference>
<dbReference type="GO" id="GO:0005840">
    <property type="term" value="C:ribosome"/>
    <property type="evidence" value="ECO:0007669"/>
    <property type="project" value="UniProtKB-KW"/>
</dbReference>
<dbReference type="EMBL" id="LCDD01000001">
    <property type="protein sequence ID" value="KKS47998.1"/>
    <property type="molecule type" value="Genomic_DNA"/>
</dbReference>
<proteinExistence type="inferred from homology"/>
<evidence type="ECO:0000313" key="7">
    <source>
        <dbReference type="Proteomes" id="UP000034320"/>
    </source>
</evidence>
<sequence>MARICDNCGRGIAYGNAVSHAKNRVKRLFKPNLQKLKVLHDGAVRRVKFCTSCIQRLKRDSRLGPFRVISFTPTAVESIPKTSKIIQPEKKHVEKTHEPALKIEDIVGKE</sequence>
<protein>
    <recommendedName>
        <fullName evidence="4 5">Large ribosomal subunit protein bL28</fullName>
    </recommendedName>
</protein>
<dbReference type="GO" id="GO:1990904">
    <property type="term" value="C:ribonucleoprotein complex"/>
    <property type="evidence" value="ECO:0007669"/>
    <property type="project" value="UniProtKB-KW"/>
</dbReference>
<gene>
    <name evidence="5" type="primary">rpmB</name>
    <name evidence="6" type="ORF">UV09_C0001G0030</name>
</gene>
<evidence type="ECO:0000256" key="3">
    <source>
        <dbReference type="ARBA" id="ARBA00023274"/>
    </source>
</evidence>